<keyword evidence="1 2" id="KW-0238">DNA-binding</keyword>
<dbReference type="Proteomes" id="UP000192708">
    <property type="component" value="Unassembled WGS sequence"/>
</dbReference>
<feature type="domain" description="HTH tetR-type" evidence="3">
    <location>
        <begin position="19"/>
        <end position="78"/>
    </location>
</feature>
<reference evidence="4 5" key="1">
    <citation type="submission" date="2017-04" db="EMBL/GenBank/DDBJ databases">
        <authorList>
            <person name="Afonso C.L."/>
            <person name="Miller P.J."/>
            <person name="Scott M.A."/>
            <person name="Spackman E."/>
            <person name="Goraichik I."/>
            <person name="Dimitrov K.M."/>
            <person name="Suarez D.L."/>
            <person name="Swayne D.E."/>
        </authorList>
    </citation>
    <scope>NUCLEOTIDE SEQUENCE [LARGE SCALE GENOMIC DNA]</scope>
    <source>
        <strain evidence="4 5">VK13</strain>
    </source>
</reference>
<evidence type="ECO:0000313" key="5">
    <source>
        <dbReference type="Proteomes" id="UP000192708"/>
    </source>
</evidence>
<evidence type="ECO:0000256" key="2">
    <source>
        <dbReference type="PROSITE-ProRule" id="PRU00335"/>
    </source>
</evidence>
<dbReference type="PANTHER" id="PTHR30055:SF181">
    <property type="entry name" value="BLR6905 PROTEIN"/>
    <property type="match status" value="1"/>
</dbReference>
<dbReference type="GO" id="GO:0003700">
    <property type="term" value="F:DNA-binding transcription factor activity"/>
    <property type="evidence" value="ECO:0007669"/>
    <property type="project" value="TreeGrafter"/>
</dbReference>
<dbReference type="SUPFAM" id="SSF46689">
    <property type="entry name" value="Homeodomain-like"/>
    <property type="match status" value="1"/>
</dbReference>
<evidence type="ECO:0000256" key="1">
    <source>
        <dbReference type="ARBA" id="ARBA00023125"/>
    </source>
</evidence>
<name>A0A1W2ALW1_9BURK</name>
<accession>A0A1W2ALW1</accession>
<dbReference type="EMBL" id="FWXJ01000009">
    <property type="protein sequence ID" value="SMC61687.1"/>
    <property type="molecule type" value="Genomic_DNA"/>
</dbReference>
<dbReference type="AlphaFoldDB" id="A0A1W2ALW1"/>
<keyword evidence="5" id="KW-1185">Reference proteome</keyword>
<dbReference type="GO" id="GO:0000976">
    <property type="term" value="F:transcription cis-regulatory region binding"/>
    <property type="evidence" value="ECO:0007669"/>
    <property type="project" value="TreeGrafter"/>
</dbReference>
<dbReference type="PANTHER" id="PTHR30055">
    <property type="entry name" value="HTH-TYPE TRANSCRIPTIONAL REGULATOR RUTR"/>
    <property type="match status" value="1"/>
</dbReference>
<feature type="DNA-binding region" description="H-T-H motif" evidence="2">
    <location>
        <begin position="41"/>
        <end position="60"/>
    </location>
</feature>
<dbReference type="InterPro" id="IPR009057">
    <property type="entry name" value="Homeodomain-like_sf"/>
</dbReference>
<dbReference type="RefSeq" id="WP_084283857.1">
    <property type="nucleotide sequence ID" value="NZ_FWXJ01000009.1"/>
</dbReference>
<dbReference type="Gene3D" id="1.10.357.10">
    <property type="entry name" value="Tetracycline Repressor, domain 2"/>
    <property type="match status" value="1"/>
</dbReference>
<protein>
    <submittedName>
        <fullName evidence="4">Transcriptional regulator, TetR family</fullName>
    </submittedName>
</protein>
<dbReference type="InterPro" id="IPR050109">
    <property type="entry name" value="HTH-type_TetR-like_transc_reg"/>
</dbReference>
<evidence type="ECO:0000313" key="4">
    <source>
        <dbReference type="EMBL" id="SMC61687.1"/>
    </source>
</evidence>
<evidence type="ECO:0000259" key="3">
    <source>
        <dbReference type="PROSITE" id="PS50977"/>
    </source>
</evidence>
<gene>
    <name evidence="4" type="ORF">SAMN06296008_10966</name>
</gene>
<dbReference type="PROSITE" id="PS50977">
    <property type="entry name" value="HTH_TETR_2"/>
    <property type="match status" value="1"/>
</dbReference>
<dbReference type="OrthoDB" id="9816320at2"/>
<organism evidence="4 5">
    <name type="scientific">Polynucleobacter kasalickyi</name>
    <dbReference type="NCBI Taxonomy" id="1938817"/>
    <lineage>
        <taxon>Bacteria</taxon>
        <taxon>Pseudomonadati</taxon>
        <taxon>Pseudomonadota</taxon>
        <taxon>Betaproteobacteria</taxon>
        <taxon>Burkholderiales</taxon>
        <taxon>Burkholderiaceae</taxon>
        <taxon>Polynucleobacter</taxon>
    </lineage>
</organism>
<dbReference type="Pfam" id="PF00440">
    <property type="entry name" value="TetR_N"/>
    <property type="match status" value="1"/>
</dbReference>
<dbReference type="STRING" id="1938817.SAMN06296008_10966"/>
<proteinExistence type="predicted"/>
<dbReference type="InterPro" id="IPR001647">
    <property type="entry name" value="HTH_TetR"/>
</dbReference>
<sequence length="216" mass="24721">MTQTSPAKKRKTTPRLPKDLRRTLVLNKAYDFFSEYGPSAKTRALADYCGVSQRLLYSLFPNKAALLSAVYESEISGPIKTSWFGLLTDQSIGIEHRLINFYREYYDTILTRKWLRFFLFTSLEEGMVAPQFISEFVTQLVELIVTEVALEKKVSLPLHQEPLLQEIGWVLHGSISHLAIRSHIYDHRRSVEVNTVIDAHVKIFIAGFSAFLVPQA</sequence>